<feature type="coiled-coil region" evidence="1">
    <location>
        <begin position="103"/>
        <end position="163"/>
    </location>
</feature>
<evidence type="ECO:0000313" key="2">
    <source>
        <dbReference type="EMBL" id="GAC19079.1"/>
    </source>
</evidence>
<protein>
    <submittedName>
        <fullName evidence="2">Uncharacterized protein</fullName>
    </submittedName>
</protein>
<evidence type="ECO:0000313" key="3">
    <source>
        <dbReference type="Proteomes" id="UP000006327"/>
    </source>
</evidence>
<name>K6XEK8_9ALTE</name>
<dbReference type="STRING" id="493475.GARC_2112"/>
<proteinExistence type="predicted"/>
<dbReference type="eggNOG" id="ENOG5033904">
    <property type="taxonomic scope" value="Bacteria"/>
</dbReference>
<gene>
    <name evidence="2" type="ORF">GARC_2112</name>
</gene>
<reference evidence="2 3" key="1">
    <citation type="journal article" date="2017" name="Antonie Van Leeuwenhoek">
        <title>Rhizobium rhizosphaerae sp. nov., a novel species isolated from rice rhizosphere.</title>
        <authorList>
            <person name="Zhao J.J."/>
            <person name="Zhang J."/>
            <person name="Zhang R.J."/>
            <person name="Zhang C.W."/>
            <person name="Yin H.Q."/>
            <person name="Zhang X.X."/>
        </authorList>
    </citation>
    <scope>NUCLEOTIDE SEQUENCE [LARGE SCALE GENOMIC DNA]</scope>
    <source>
        <strain evidence="2 3">BSs20135</strain>
    </source>
</reference>
<sequence>MADKKNAPTTNNQPPSTTESVALTELESLRHLVFGAAKSDIEERISALEQHTDDSFKKMQLAIEKNTQSIQATMREGLNQLEDKLAIADQGQDAKTAELNSYADKISSELEMAEANSKQENDDLHNRLDKEIQTLTVKFTEQLNQALEKLTQMSSELNSSKTDRKTLAKLLATVASDLATDEGE</sequence>
<evidence type="ECO:0000256" key="1">
    <source>
        <dbReference type="SAM" id="Coils"/>
    </source>
</evidence>
<dbReference type="EMBL" id="BAEO01000027">
    <property type="protein sequence ID" value="GAC19079.1"/>
    <property type="molecule type" value="Genomic_DNA"/>
</dbReference>
<accession>K6XEK8</accession>
<organism evidence="2 3">
    <name type="scientific">Paraglaciecola arctica BSs20135</name>
    <dbReference type="NCBI Taxonomy" id="493475"/>
    <lineage>
        <taxon>Bacteria</taxon>
        <taxon>Pseudomonadati</taxon>
        <taxon>Pseudomonadota</taxon>
        <taxon>Gammaproteobacteria</taxon>
        <taxon>Alteromonadales</taxon>
        <taxon>Alteromonadaceae</taxon>
        <taxon>Paraglaciecola</taxon>
    </lineage>
</organism>
<dbReference type="AlphaFoldDB" id="K6XEK8"/>
<dbReference type="RefSeq" id="WP_007619493.1">
    <property type="nucleotide sequence ID" value="NZ_BAEO01000027.1"/>
</dbReference>
<dbReference type="Proteomes" id="UP000006327">
    <property type="component" value="Unassembled WGS sequence"/>
</dbReference>
<comment type="caution">
    <text evidence="2">The sequence shown here is derived from an EMBL/GenBank/DDBJ whole genome shotgun (WGS) entry which is preliminary data.</text>
</comment>
<keyword evidence="1" id="KW-0175">Coiled coil</keyword>
<keyword evidence="3" id="KW-1185">Reference proteome</keyword>